<dbReference type="Proteomes" id="UP000050761">
    <property type="component" value="Unassembled WGS sequence"/>
</dbReference>
<name>A0A183G3Q8_HELPZ</name>
<reference evidence="2" key="1">
    <citation type="submission" date="2019-09" db="UniProtKB">
        <authorList>
            <consortium name="WormBaseParasite"/>
        </authorList>
    </citation>
    <scope>IDENTIFICATION</scope>
</reference>
<protein>
    <submittedName>
        <fullName evidence="2">FAD-binding PCMH-type domain-containing protein</fullName>
    </submittedName>
</protein>
<organism evidence="1 2">
    <name type="scientific">Heligmosomoides polygyrus</name>
    <name type="common">Parasitic roundworm</name>
    <dbReference type="NCBI Taxonomy" id="6339"/>
    <lineage>
        <taxon>Eukaryota</taxon>
        <taxon>Metazoa</taxon>
        <taxon>Ecdysozoa</taxon>
        <taxon>Nematoda</taxon>
        <taxon>Chromadorea</taxon>
        <taxon>Rhabditida</taxon>
        <taxon>Rhabditina</taxon>
        <taxon>Rhabditomorpha</taxon>
        <taxon>Strongyloidea</taxon>
        <taxon>Heligmosomidae</taxon>
        <taxon>Heligmosomoides</taxon>
    </lineage>
</organism>
<dbReference type="AlphaFoldDB" id="A0A183G3Q8"/>
<accession>A0A183G3Q8</accession>
<proteinExistence type="predicted"/>
<dbReference type="WBParaSite" id="HPBE_0001606201-mRNA-1">
    <property type="protein sequence ID" value="HPBE_0001606201-mRNA-1"/>
    <property type="gene ID" value="HPBE_0001606201"/>
</dbReference>
<evidence type="ECO:0000313" key="2">
    <source>
        <dbReference type="WBParaSite" id="HPBE_0001606201-mRNA-1"/>
    </source>
</evidence>
<keyword evidence="1" id="KW-1185">Reference proteome</keyword>
<sequence>LAIGKLLLGVPSLFDLVTYELWRYLGSQSRRVDSLPIPTKEKDALRSLDHHIIRAPVRDGGPVLNVIALIIGARCRIPRADDLCSFVCSASDARCYCTIKPLSRGSHSYVLCMEHLGGLVPLLVGRQVNRFLPQFHISLHPADGQLLSTGSSAQVGAFKKLVD</sequence>
<evidence type="ECO:0000313" key="1">
    <source>
        <dbReference type="Proteomes" id="UP000050761"/>
    </source>
</evidence>